<dbReference type="InterPro" id="IPR013180">
    <property type="entry name" value="CTNNBL1_N"/>
</dbReference>
<evidence type="ECO:0000259" key="6">
    <source>
        <dbReference type="Pfam" id="PF08216"/>
    </source>
</evidence>
<dbReference type="EMBL" id="CAIX01000198">
    <property type="protein sequence ID" value="CCI47998.1"/>
    <property type="molecule type" value="Genomic_DNA"/>
</dbReference>
<comment type="subcellular location">
    <subcellularLocation>
        <location evidence="1">Nucleus</location>
    </subcellularLocation>
</comment>
<proteinExistence type="predicted"/>
<evidence type="ECO:0000313" key="7">
    <source>
        <dbReference type="EMBL" id="CCI47998.1"/>
    </source>
</evidence>
<keyword evidence="5" id="KW-0539">Nucleus</keyword>
<dbReference type="InterPro" id="IPR039678">
    <property type="entry name" value="CTNNBL1"/>
</dbReference>
<dbReference type="Pfam" id="PF08216">
    <property type="entry name" value="CTNNBL"/>
    <property type="match status" value="1"/>
</dbReference>
<dbReference type="PANTHER" id="PTHR14978:SF0">
    <property type="entry name" value="BETA-CATENIN-LIKE PROTEIN 1"/>
    <property type="match status" value="1"/>
</dbReference>
<evidence type="ECO:0000256" key="3">
    <source>
        <dbReference type="ARBA" id="ARBA00022737"/>
    </source>
</evidence>
<name>A0A024GMK4_9STRA</name>
<dbReference type="Proteomes" id="UP000053237">
    <property type="component" value="Unassembled WGS sequence"/>
</dbReference>
<reference evidence="7 8" key="1">
    <citation type="submission" date="2012-05" db="EMBL/GenBank/DDBJ databases">
        <title>Recombination and specialization in a pathogen metapopulation.</title>
        <authorList>
            <person name="Gardiner A."/>
            <person name="Kemen E."/>
            <person name="Schultz-Larsen T."/>
            <person name="MacLean D."/>
            <person name="Van Oosterhout C."/>
            <person name="Jones J.D.G."/>
        </authorList>
    </citation>
    <scope>NUCLEOTIDE SEQUENCE [LARGE SCALE GENOMIC DNA]</scope>
    <source>
        <strain evidence="7 8">Ac Nc2</strain>
    </source>
</reference>
<evidence type="ECO:0000256" key="5">
    <source>
        <dbReference type="ARBA" id="ARBA00023242"/>
    </source>
</evidence>
<evidence type="ECO:0000256" key="4">
    <source>
        <dbReference type="ARBA" id="ARBA00023054"/>
    </source>
</evidence>
<keyword evidence="4" id="KW-0175">Coiled coil</keyword>
<evidence type="ECO:0000256" key="2">
    <source>
        <dbReference type="ARBA" id="ARBA00022553"/>
    </source>
</evidence>
<protein>
    <recommendedName>
        <fullName evidence="6">Beta-catenin-like protein 1 N-terminal domain-containing protein</fullName>
    </recommendedName>
</protein>
<dbReference type="GO" id="GO:0005681">
    <property type="term" value="C:spliceosomal complex"/>
    <property type="evidence" value="ECO:0007669"/>
    <property type="project" value="TreeGrafter"/>
</dbReference>
<gene>
    <name evidence="7" type="ORF">BN9_090410</name>
</gene>
<dbReference type="InParanoid" id="A0A024GMK4"/>
<dbReference type="Gene3D" id="1.25.10.10">
    <property type="entry name" value="Leucine-rich Repeat Variant"/>
    <property type="match status" value="1"/>
</dbReference>
<accession>A0A024GMK4</accession>
<comment type="caution">
    <text evidence="7">The sequence shown here is derived from an EMBL/GenBank/DDBJ whole genome shotgun (WGS) entry which is preliminary data.</text>
</comment>
<dbReference type="AlphaFoldDB" id="A0A024GMK4"/>
<sequence length="281" mass="32563">MESPRNCEHLVEIGGLRHSFSILMGKTGRYRSRHVTKGTLERVQEKQEEYTINIITSMCVYRSEEARADGFAQFHSKLMEKEYEKLDRLIDLFARYHKRVQEEETETDLQDAEKGNNHEEEQLLRRLDAGLFTLQRLAFVLAHCCVFSAKMNGNTVIKFHERQLEFESLNLILHQQLGLMRSDENQENVESQDRLKSHLQALCDRFSAHEEIGQIPNSDTNVVNELVIAEEKQLLNLIDHYATSGTKDATVRYHIGARLQDSTEDGTFFLVGVWSGRVRSY</sequence>
<dbReference type="STRING" id="65357.A0A024GMK4"/>
<dbReference type="InterPro" id="IPR011989">
    <property type="entry name" value="ARM-like"/>
</dbReference>
<evidence type="ECO:0000256" key="1">
    <source>
        <dbReference type="ARBA" id="ARBA00004123"/>
    </source>
</evidence>
<keyword evidence="2" id="KW-0597">Phosphoprotein</keyword>
<keyword evidence="8" id="KW-1185">Reference proteome</keyword>
<feature type="domain" description="Beta-catenin-like protein 1 N-terminal" evidence="6">
    <location>
        <begin position="3"/>
        <end position="173"/>
    </location>
</feature>
<organism evidence="7 8">
    <name type="scientific">Albugo candida</name>
    <dbReference type="NCBI Taxonomy" id="65357"/>
    <lineage>
        <taxon>Eukaryota</taxon>
        <taxon>Sar</taxon>
        <taxon>Stramenopiles</taxon>
        <taxon>Oomycota</taxon>
        <taxon>Peronosporomycetes</taxon>
        <taxon>Albuginales</taxon>
        <taxon>Albuginaceae</taxon>
        <taxon>Albugo</taxon>
    </lineage>
</organism>
<dbReference type="OrthoDB" id="1898821at2759"/>
<dbReference type="PANTHER" id="PTHR14978">
    <property type="entry name" value="BETA-CATENIN-LIKE PROTEIN 1 NUCLEAR ASSOCIATED PROTEIN"/>
    <property type="match status" value="1"/>
</dbReference>
<evidence type="ECO:0000313" key="8">
    <source>
        <dbReference type="Proteomes" id="UP000053237"/>
    </source>
</evidence>
<keyword evidence="3" id="KW-0677">Repeat</keyword>